<dbReference type="Proteomes" id="UP000297641">
    <property type="component" value="Unassembled WGS sequence"/>
</dbReference>
<dbReference type="PANTHER" id="PTHR34070:SF1">
    <property type="entry name" value="DNA ALKYLATION REPAIR PROTEIN"/>
    <property type="match status" value="1"/>
</dbReference>
<reference evidence="1 2" key="1">
    <citation type="journal article" date="2019" name="PLoS Negl. Trop. Dis.">
        <title>Revisiting the worldwide diversity of Leptospira species in the environment.</title>
        <authorList>
            <person name="Vincent A.T."/>
            <person name="Schiettekatte O."/>
            <person name="Bourhy P."/>
            <person name="Veyrier F.J."/>
            <person name="Picardeau M."/>
        </authorList>
    </citation>
    <scope>NUCLEOTIDE SEQUENCE [LARGE SCALE GENOMIC DNA]</scope>
    <source>
        <strain evidence="1 2">201800273</strain>
    </source>
</reference>
<dbReference type="InterPro" id="IPR014825">
    <property type="entry name" value="DNA_alkylation"/>
</dbReference>
<dbReference type="Gene3D" id="1.25.10.90">
    <property type="match status" value="1"/>
</dbReference>
<dbReference type="PANTHER" id="PTHR34070">
    <property type="entry name" value="ARMADILLO-TYPE FOLD"/>
    <property type="match status" value="1"/>
</dbReference>
<dbReference type="EMBL" id="RQFT01000010">
    <property type="protein sequence ID" value="TGL04795.1"/>
    <property type="molecule type" value="Genomic_DNA"/>
</dbReference>
<accession>A0A7I0HR58</accession>
<dbReference type="CDD" id="cd06561">
    <property type="entry name" value="AlkD_like"/>
    <property type="match status" value="1"/>
</dbReference>
<proteinExistence type="predicted"/>
<organism evidence="1 2">
    <name type="scientific">Leptospira bouyouniensis</name>
    <dbReference type="NCBI Taxonomy" id="2484911"/>
    <lineage>
        <taxon>Bacteria</taxon>
        <taxon>Pseudomonadati</taxon>
        <taxon>Spirochaetota</taxon>
        <taxon>Spirochaetia</taxon>
        <taxon>Leptospirales</taxon>
        <taxon>Leptospiraceae</taxon>
        <taxon>Leptospira</taxon>
    </lineage>
</organism>
<comment type="caution">
    <text evidence="1">The sequence shown here is derived from an EMBL/GenBank/DDBJ whole genome shotgun (WGS) entry which is preliminary data.</text>
</comment>
<dbReference type="RefSeq" id="WP_135771222.1">
    <property type="nucleotide sequence ID" value="NZ_RQFT01000010.1"/>
</dbReference>
<dbReference type="AlphaFoldDB" id="A0A7I0HR58"/>
<evidence type="ECO:0000313" key="1">
    <source>
        <dbReference type="EMBL" id="TGL04795.1"/>
    </source>
</evidence>
<dbReference type="Pfam" id="PF08713">
    <property type="entry name" value="DNA_alkylation"/>
    <property type="match status" value="1"/>
</dbReference>
<protein>
    <submittedName>
        <fullName evidence="1">DNA alkylation repair protein</fullName>
    </submittedName>
</protein>
<dbReference type="SUPFAM" id="SSF48371">
    <property type="entry name" value="ARM repeat"/>
    <property type="match status" value="1"/>
</dbReference>
<evidence type="ECO:0000313" key="2">
    <source>
        <dbReference type="Proteomes" id="UP000297641"/>
    </source>
</evidence>
<name>A0A7I0HR58_9LEPT</name>
<sequence>MNLTKETLIEELKKLKDPKKAKFFPRFFKSGPGEYGEGDLFLGITVPNQRIIAKKYAHSLDLKDLQILMTSPYHEVRLTTLLILVHQYQTKNIEESKKEKIVKFYLNNTKYINNWDLVDASADKILGEYYFEKDKSFITKLRNSNDLWENRIAILTTFYWIRKGLFTETISLCEYFLNHPHDLIHKATGWMLREIGKRDLEILKQFLKSHVTQMPRTMLRYAIEKLPPKERRKWLDFKKVN</sequence>
<gene>
    <name evidence="1" type="ORF">EHQ43_10915</name>
</gene>
<dbReference type="InterPro" id="IPR016024">
    <property type="entry name" value="ARM-type_fold"/>
</dbReference>